<evidence type="ECO:0000313" key="3">
    <source>
        <dbReference type="EMBL" id="EFN59306.1"/>
    </source>
</evidence>
<comment type="similarity">
    <text evidence="1">Belongs to the DRM1/ARP family.</text>
</comment>
<protein>
    <submittedName>
        <fullName evidence="3">Uncharacterized protein</fullName>
    </submittedName>
</protein>
<dbReference type="RefSeq" id="XP_005851408.1">
    <property type="nucleotide sequence ID" value="XM_005851346.1"/>
</dbReference>
<reference evidence="3 4" key="1">
    <citation type="journal article" date="2010" name="Plant Cell">
        <title>The Chlorella variabilis NC64A genome reveals adaptation to photosymbiosis, coevolution with viruses, and cryptic sex.</title>
        <authorList>
            <person name="Blanc G."/>
            <person name="Duncan G."/>
            <person name="Agarkova I."/>
            <person name="Borodovsky M."/>
            <person name="Gurnon J."/>
            <person name="Kuo A."/>
            <person name="Lindquist E."/>
            <person name="Lucas S."/>
            <person name="Pangilinan J."/>
            <person name="Polle J."/>
            <person name="Salamov A."/>
            <person name="Terry A."/>
            <person name="Yamada T."/>
            <person name="Dunigan D.D."/>
            <person name="Grigoriev I.V."/>
            <person name="Claverie J.M."/>
            <person name="Van Etten J.L."/>
        </authorList>
    </citation>
    <scope>NUCLEOTIDE SEQUENCE [LARGE SCALE GENOMIC DNA]</scope>
    <source>
        <strain evidence="3 4">NC64A</strain>
    </source>
</reference>
<accession>E1Z480</accession>
<gene>
    <name evidence="3" type="ORF">CHLNCDRAFT_137665</name>
</gene>
<dbReference type="InParanoid" id="E1Z480"/>
<proteinExistence type="inferred from homology"/>
<sequence>MSGIVDRLRKLSGRATESETPKSEVSSPKTNPWRGVFDPASNPNTKNAGRSYYDTPDPGNPKTTWDYHLDAQNAASHDVTTAAFKAMGAKSTSDELDADALRKMFSADRVENIMQAADKNKAS</sequence>
<dbReference type="Pfam" id="PF05564">
    <property type="entry name" value="Auxin_repressed"/>
    <property type="match status" value="1"/>
</dbReference>
<evidence type="ECO:0000256" key="1">
    <source>
        <dbReference type="ARBA" id="ARBA00010502"/>
    </source>
</evidence>
<dbReference type="AlphaFoldDB" id="E1Z480"/>
<name>E1Z480_CHLVA</name>
<dbReference type="EMBL" id="GL433836">
    <property type="protein sequence ID" value="EFN59306.1"/>
    <property type="molecule type" value="Genomic_DNA"/>
</dbReference>
<evidence type="ECO:0000256" key="2">
    <source>
        <dbReference type="SAM" id="MobiDB-lite"/>
    </source>
</evidence>
<dbReference type="InterPro" id="IPR008406">
    <property type="entry name" value="DRM/ARP"/>
</dbReference>
<dbReference type="KEGG" id="cvr:CHLNCDRAFT_137665"/>
<evidence type="ECO:0000313" key="4">
    <source>
        <dbReference type="Proteomes" id="UP000008141"/>
    </source>
</evidence>
<dbReference type="GeneID" id="17358967"/>
<organism evidence="4">
    <name type="scientific">Chlorella variabilis</name>
    <name type="common">Green alga</name>
    <dbReference type="NCBI Taxonomy" id="554065"/>
    <lineage>
        <taxon>Eukaryota</taxon>
        <taxon>Viridiplantae</taxon>
        <taxon>Chlorophyta</taxon>
        <taxon>core chlorophytes</taxon>
        <taxon>Trebouxiophyceae</taxon>
        <taxon>Chlorellales</taxon>
        <taxon>Chlorellaceae</taxon>
        <taxon>Chlorella clade</taxon>
        <taxon>Chlorella</taxon>
    </lineage>
</organism>
<feature type="region of interest" description="Disordered" evidence="2">
    <location>
        <begin position="1"/>
        <end position="64"/>
    </location>
</feature>
<keyword evidence="4" id="KW-1185">Reference proteome</keyword>
<dbReference type="Proteomes" id="UP000008141">
    <property type="component" value="Unassembled WGS sequence"/>
</dbReference>
<dbReference type="OrthoDB" id="504540at2759"/>